<dbReference type="Proteomes" id="UP000263517">
    <property type="component" value="Unassembled WGS sequence"/>
</dbReference>
<organism evidence="2 5">
    <name type="scientific">Alteromonas australica</name>
    <dbReference type="NCBI Taxonomy" id="589873"/>
    <lineage>
        <taxon>Bacteria</taxon>
        <taxon>Pseudomonadati</taxon>
        <taxon>Pseudomonadota</taxon>
        <taxon>Gammaproteobacteria</taxon>
        <taxon>Alteromonadales</taxon>
        <taxon>Alteromonadaceae</taxon>
        <taxon>Alteromonas/Salinimonas group</taxon>
        <taxon>Alteromonas</taxon>
    </lineage>
</organism>
<evidence type="ECO:0000313" key="7">
    <source>
        <dbReference type="Proteomes" id="UP000264779"/>
    </source>
</evidence>
<gene>
    <name evidence="3" type="ORF">DCW74_14100</name>
    <name evidence="4" type="ORF">DEB45_12260</name>
    <name evidence="2" type="ORF">EP13_18065</name>
</gene>
<dbReference type="Proteomes" id="UP000264779">
    <property type="component" value="Unassembled WGS sequence"/>
</dbReference>
<dbReference type="PANTHER" id="PTHR35271:SF1">
    <property type="entry name" value="ABC TRANSPORTER, SUBSTRATE-BINDING LIPOPROTEIN"/>
    <property type="match status" value="1"/>
</dbReference>
<feature type="signal peptide" evidence="1">
    <location>
        <begin position="1"/>
        <end position="21"/>
    </location>
</feature>
<accession>A0A075P682</accession>
<dbReference type="eggNOG" id="COG2984">
    <property type="taxonomic scope" value="Bacteria"/>
</dbReference>
<evidence type="ECO:0000313" key="6">
    <source>
        <dbReference type="Proteomes" id="UP000263517"/>
    </source>
</evidence>
<evidence type="ECO:0000256" key="1">
    <source>
        <dbReference type="SAM" id="SignalP"/>
    </source>
</evidence>
<dbReference type="EMBL" id="DNAN01000498">
    <property type="protein sequence ID" value="HAW76851.1"/>
    <property type="molecule type" value="Genomic_DNA"/>
</dbReference>
<proteinExistence type="predicted"/>
<protein>
    <submittedName>
        <fullName evidence="2">ABC transporter substrate-binding protein</fullName>
    </submittedName>
</protein>
<evidence type="ECO:0000313" key="4">
    <source>
        <dbReference type="EMBL" id="HBU52025.1"/>
    </source>
</evidence>
<sequence length="340" mass="36701">MKWILFVVFITFASVSSLTKADDTVLRVVIIQTNALPIVMESQAAFEKELRFIMPEASVEFDVYDAGGSFEGARAAIEAAYQVGEPDLIVSIATLATRALYQAEISRQTPKLFMTVADPVKEGIVTQFDETSADNITGESHVLDAKVKLDMLQGLIAASDTDLPLTIGLIHTDYPSSASSVDSLLALESDYDSVKFVAISTPYVDGDKGLPVMREGIINALVKHKQSRSIDGLWLSTGPLLQAENLIGEIRKQTQLFPLFAESIESVQDGALLGVVSDVNSIGKSAAQRAAKILRGTPANQFPVSRMSKYTVAVNVSTAIKLGLPIPSSYLKLAKNNVYQ</sequence>
<reference evidence="6 7" key="2">
    <citation type="journal article" date="2018" name="Nat. Biotechnol.">
        <title>A standardized bacterial taxonomy based on genome phylogeny substantially revises the tree of life.</title>
        <authorList>
            <person name="Parks D.H."/>
            <person name="Chuvochina M."/>
            <person name="Waite D.W."/>
            <person name="Rinke C."/>
            <person name="Skarshewski A."/>
            <person name="Chaumeil P.A."/>
            <person name="Hugenholtz P."/>
        </authorList>
    </citation>
    <scope>NUCLEOTIDE SEQUENCE [LARGE SCALE GENOMIC DNA]</scope>
    <source>
        <strain evidence="4">UBA11621</strain>
        <strain evidence="3">UBA11978</strain>
    </source>
</reference>
<evidence type="ECO:0000313" key="3">
    <source>
        <dbReference type="EMBL" id="HAW76851.1"/>
    </source>
</evidence>
<keyword evidence="5" id="KW-1185">Reference proteome</keyword>
<dbReference type="KEGG" id="aal:EP13_18065"/>
<dbReference type="Gene3D" id="3.40.50.2300">
    <property type="match status" value="2"/>
</dbReference>
<keyword evidence="1" id="KW-0732">Signal</keyword>
<dbReference type="PANTHER" id="PTHR35271">
    <property type="entry name" value="ABC TRANSPORTER, SUBSTRATE-BINDING LIPOPROTEIN-RELATED"/>
    <property type="match status" value="1"/>
</dbReference>
<dbReference type="EMBL" id="DONK01000184">
    <property type="protein sequence ID" value="HBU52025.1"/>
    <property type="molecule type" value="Genomic_DNA"/>
</dbReference>
<dbReference type="EMBL" id="CP008849">
    <property type="protein sequence ID" value="AIG00431.1"/>
    <property type="molecule type" value="Genomic_DNA"/>
</dbReference>
<dbReference type="RefSeq" id="WP_044059123.1">
    <property type="nucleotide sequence ID" value="NZ_CALBIY010000076.1"/>
</dbReference>
<dbReference type="AlphaFoldDB" id="A0A075P682"/>
<dbReference type="Proteomes" id="UP000056090">
    <property type="component" value="Chromosome"/>
</dbReference>
<dbReference type="Pfam" id="PF04392">
    <property type="entry name" value="ABC_sub_bind"/>
    <property type="match status" value="2"/>
</dbReference>
<feature type="chain" id="PRO_5035983956" evidence="1">
    <location>
        <begin position="22"/>
        <end position="340"/>
    </location>
</feature>
<dbReference type="InterPro" id="IPR007487">
    <property type="entry name" value="ABC_transpt-TYRBP-like"/>
</dbReference>
<reference evidence="2 5" key="1">
    <citation type="submission" date="2014-06" db="EMBL/GenBank/DDBJ databases">
        <title>Genomes of Alteromonas australica, a world apart.</title>
        <authorList>
            <person name="Gonzaga A."/>
            <person name="Lopez-Perez M."/>
            <person name="Rodriguez-Valera F."/>
        </authorList>
    </citation>
    <scope>NUCLEOTIDE SEQUENCE [LARGE SCALE GENOMIC DNA]</scope>
    <source>
        <strain evidence="2 5">H 17</strain>
    </source>
</reference>
<name>A0A075P682_9ALTE</name>
<evidence type="ECO:0000313" key="5">
    <source>
        <dbReference type="Proteomes" id="UP000056090"/>
    </source>
</evidence>
<evidence type="ECO:0000313" key="2">
    <source>
        <dbReference type="EMBL" id="AIG00431.1"/>
    </source>
</evidence>